<gene>
    <name evidence="3" type="ORF">EB796_009447</name>
</gene>
<dbReference type="SUPFAM" id="SSF48726">
    <property type="entry name" value="Immunoglobulin"/>
    <property type="match status" value="1"/>
</dbReference>
<dbReference type="InterPro" id="IPR036179">
    <property type="entry name" value="Ig-like_dom_sf"/>
</dbReference>
<dbReference type="PROSITE" id="PS50835">
    <property type="entry name" value="IG_LIKE"/>
    <property type="match status" value="1"/>
</dbReference>
<protein>
    <recommendedName>
        <fullName evidence="2">Ig-like domain-containing protein</fullName>
    </recommendedName>
</protein>
<organism evidence="3 4">
    <name type="scientific">Bugula neritina</name>
    <name type="common">Brown bryozoan</name>
    <name type="synonym">Sertularia neritina</name>
    <dbReference type="NCBI Taxonomy" id="10212"/>
    <lineage>
        <taxon>Eukaryota</taxon>
        <taxon>Metazoa</taxon>
        <taxon>Spiralia</taxon>
        <taxon>Lophotrochozoa</taxon>
        <taxon>Bryozoa</taxon>
        <taxon>Gymnolaemata</taxon>
        <taxon>Cheilostomatida</taxon>
        <taxon>Flustrina</taxon>
        <taxon>Buguloidea</taxon>
        <taxon>Bugulidae</taxon>
        <taxon>Bugula</taxon>
    </lineage>
</organism>
<dbReference type="Proteomes" id="UP000593567">
    <property type="component" value="Unassembled WGS sequence"/>
</dbReference>
<name>A0A7J7K3R6_BUGNE</name>
<dbReference type="Gene3D" id="2.60.40.10">
    <property type="entry name" value="Immunoglobulins"/>
    <property type="match status" value="1"/>
</dbReference>
<evidence type="ECO:0000259" key="2">
    <source>
        <dbReference type="PROSITE" id="PS50835"/>
    </source>
</evidence>
<keyword evidence="4" id="KW-1185">Reference proteome</keyword>
<accession>A0A7J7K3R6</accession>
<dbReference type="AlphaFoldDB" id="A0A7J7K3R6"/>
<evidence type="ECO:0000313" key="3">
    <source>
        <dbReference type="EMBL" id="KAF6032228.1"/>
    </source>
</evidence>
<evidence type="ECO:0000256" key="1">
    <source>
        <dbReference type="SAM" id="MobiDB-lite"/>
    </source>
</evidence>
<proteinExistence type="predicted"/>
<feature type="region of interest" description="Disordered" evidence="1">
    <location>
        <begin position="191"/>
        <end position="212"/>
    </location>
</feature>
<sequence length="401" mass="44500">MPTRGFYVQVVLKCNTTGSPQPSVVWETPLKDLLSDPYQNQWLDGSINKTSPKKSYRVTATGDIVEFSVMTLPEYSELQINSLHLISSGVYKCIAMNPGGQAVASFDVSLVSFVDEYYYTSFLIAIATVSVATLIGIIGCSVTACIERCSCCSSMTLKYYDGAWMRCHLGVPSAADAAACMERNANHSNAEPHEADELLAGSSSEPSLSSHPYHGEINESTVLTAEEWDDYFRQFPDDFVVESFDTSPKKLGSSHGSPRGSPTHRSHSKTLETLEGVRVRLKLRVEQIDVMKERLRIHMEKRSARMKENMERRKMRMNKKMQTIKESTSQSLQSIKETGRSYSHKLHMGVRSAMENVGAQVLSLKEFCGTGDLGQTVSIATITTDIDTNEKTEVARTVTMV</sequence>
<dbReference type="EMBL" id="VXIV02001524">
    <property type="protein sequence ID" value="KAF6032228.1"/>
    <property type="molecule type" value="Genomic_DNA"/>
</dbReference>
<dbReference type="CDD" id="cd00096">
    <property type="entry name" value="Ig"/>
    <property type="match status" value="1"/>
</dbReference>
<comment type="caution">
    <text evidence="3">The sequence shown here is derived from an EMBL/GenBank/DDBJ whole genome shotgun (WGS) entry which is preliminary data.</text>
</comment>
<dbReference type="InterPro" id="IPR007110">
    <property type="entry name" value="Ig-like_dom"/>
</dbReference>
<feature type="region of interest" description="Disordered" evidence="1">
    <location>
        <begin position="246"/>
        <end position="271"/>
    </location>
</feature>
<evidence type="ECO:0000313" key="4">
    <source>
        <dbReference type="Proteomes" id="UP000593567"/>
    </source>
</evidence>
<dbReference type="OrthoDB" id="5954366at2759"/>
<dbReference type="InterPro" id="IPR013783">
    <property type="entry name" value="Ig-like_fold"/>
</dbReference>
<reference evidence="3" key="1">
    <citation type="submission" date="2020-06" db="EMBL/GenBank/DDBJ databases">
        <title>Draft genome of Bugula neritina, a colonial animal packing powerful symbionts and potential medicines.</title>
        <authorList>
            <person name="Rayko M."/>
        </authorList>
    </citation>
    <scope>NUCLEOTIDE SEQUENCE [LARGE SCALE GENOMIC DNA]</scope>
    <source>
        <strain evidence="3">Kwan_BN1</strain>
    </source>
</reference>
<feature type="domain" description="Ig-like" evidence="2">
    <location>
        <begin position="1"/>
        <end position="109"/>
    </location>
</feature>